<dbReference type="InterPro" id="IPR050592">
    <property type="entry name" value="GDSL_lipolytic_enzyme"/>
</dbReference>
<dbReference type="CDD" id="cd01837">
    <property type="entry name" value="SGNH_plant_lipase_like"/>
    <property type="match status" value="1"/>
</dbReference>
<dbReference type="EMBL" id="JBGMDY010000001">
    <property type="protein sequence ID" value="KAL2346229.1"/>
    <property type="molecule type" value="Genomic_DNA"/>
</dbReference>
<reference evidence="3 4" key="1">
    <citation type="submission" date="2024-08" db="EMBL/GenBank/DDBJ databases">
        <title>Insights into the chromosomal genome structure of Flemingia macrophylla.</title>
        <authorList>
            <person name="Ding Y."/>
            <person name="Zhao Y."/>
            <person name="Bi W."/>
            <person name="Wu M."/>
            <person name="Zhao G."/>
            <person name="Gong Y."/>
            <person name="Li W."/>
            <person name="Zhang P."/>
        </authorList>
    </citation>
    <scope>NUCLEOTIDE SEQUENCE [LARGE SCALE GENOMIC DNA]</scope>
    <source>
        <strain evidence="3">DYQJB</strain>
        <tissue evidence="3">Leaf</tissue>
    </source>
</reference>
<evidence type="ECO:0008006" key="5">
    <source>
        <dbReference type="Google" id="ProtNLM"/>
    </source>
</evidence>
<sequence length="274" mass="29703">MELQRMVLVVCCVLSLSAAEGVIKLPDNETFPALILFGDSIIDTGTNNYVANTLVTCDFPPYGRDFMGGTPTGRFSNGKVPSDFLGTPRSQPSDLLNGVNFASGGTGYDPLTAHLVSVVSLPEQLEQFKKYSENLKGNFGESKTNFILSKGLVLVVSSSNDIANTYFATGARKLQYDIPSYTDMLVQTASSFVKELYESGLRRIGVFGAPPLGCLPFLRTLFGGLQRICVEEINMASKLFNSKLSSELQNLNQSLPQAKVDLKLMTEDAAAQEP</sequence>
<dbReference type="PANTHER" id="PTHR45642:SF134">
    <property type="entry name" value="BNAC02G29810D PROTEIN"/>
    <property type="match status" value="1"/>
</dbReference>
<evidence type="ECO:0000313" key="4">
    <source>
        <dbReference type="Proteomes" id="UP001603857"/>
    </source>
</evidence>
<dbReference type="Proteomes" id="UP001603857">
    <property type="component" value="Unassembled WGS sequence"/>
</dbReference>
<proteinExistence type="inferred from homology"/>
<evidence type="ECO:0000313" key="3">
    <source>
        <dbReference type="EMBL" id="KAL2346229.1"/>
    </source>
</evidence>
<evidence type="ECO:0000256" key="1">
    <source>
        <dbReference type="ARBA" id="ARBA00008668"/>
    </source>
</evidence>
<dbReference type="InterPro" id="IPR008265">
    <property type="entry name" value="Lipase_GDSL_AS"/>
</dbReference>
<gene>
    <name evidence="3" type="ORF">Fmac_000229</name>
</gene>
<evidence type="ECO:0000256" key="2">
    <source>
        <dbReference type="SAM" id="SignalP"/>
    </source>
</evidence>
<dbReference type="AlphaFoldDB" id="A0ABD1NDQ5"/>
<dbReference type="InterPro" id="IPR001087">
    <property type="entry name" value="GDSL"/>
</dbReference>
<keyword evidence="4" id="KW-1185">Reference proteome</keyword>
<feature type="chain" id="PRO_5044760163" description="GDSL esterase/lipase" evidence="2">
    <location>
        <begin position="20"/>
        <end position="274"/>
    </location>
</feature>
<accession>A0ABD1NDQ5</accession>
<dbReference type="PROSITE" id="PS01098">
    <property type="entry name" value="LIPASE_GDSL_SER"/>
    <property type="match status" value="1"/>
</dbReference>
<protein>
    <recommendedName>
        <fullName evidence="5">GDSL esterase/lipase</fullName>
    </recommendedName>
</protein>
<feature type="signal peptide" evidence="2">
    <location>
        <begin position="1"/>
        <end position="19"/>
    </location>
</feature>
<organism evidence="3 4">
    <name type="scientific">Flemingia macrophylla</name>
    <dbReference type="NCBI Taxonomy" id="520843"/>
    <lineage>
        <taxon>Eukaryota</taxon>
        <taxon>Viridiplantae</taxon>
        <taxon>Streptophyta</taxon>
        <taxon>Embryophyta</taxon>
        <taxon>Tracheophyta</taxon>
        <taxon>Spermatophyta</taxon>
        <taxon>Magnoliopsida</taxon>
        <taxon>eudicotyledons</taxon>
        <taxon>Gunneridae</taxon>
        <taxon>Pentapetalae</taxon>
        <taxon>rosids</taxon>
        <taxon>fabids</taxon>
        <taxon>Fabales</taxon>
        <taxon>Fabaceae</taxon>
        <taxon>Papilionoideae</taxon>
        <taxon>50 kb inversion clade</taxon>
        <taxon>NPAAA clade</taxon>
        <taxon>indigoferoid/millettioid clade</taxon>
        <taxon>Phaseoleae</taxon>
        <taxon>Flemingia</taxon>
    </lineage>
</organism>
<comment type="caution">
    <text evidence="3">The sequence shown here is derived from an EMBL/GenBank/DDBJ whole genome shotgun (WGS) entry which is preliminary data.</text>
</comment>
<dbReference type="Pfam" id="PF00657">
    <property type="entry name" value="Lipase_GDSL"/>
    <property type="match status" value="1"/>
</dbReference>
<dbReference type="Gene3D" id="3.40.50.1110">
    <property type="entry name" value="SGNH hydrolase"/>
    <property type="match status" value="1"/>
</dbReference>
<dbReference type="InterPro" id="IPR035669">
    <property type="entry name" value="SGNH_plant_lipase-like"/>
</dbReference>
<dbReference type="InterPro" id="IPR036514">
    <property type="entry name" value="SGNH_hydro_sf"/>
</dbReference>
<comment type="similarity">
    <text evidence="1">Belongs to the 'GDSL' lipolytic enzyme family.</text>
</comment>
<name>A0ABD1NDQ5_9FABA</name>
<dbReference type="PANTHER" id="PTHR45642">
    <property type="entry name" value="GDSL ESTERASE/LIPASE EXL3"/>
    <property type="match status" value="1"/>
</dbReference>
<keyword evidence="2" id="KW-0732">Signal</keyword>